<reference evidence="1 2" key="1">
    <citation type="submission" date="2019-08" db="EMBL/GenBank/DDBJ databases">
        <title>Genome sequence of Gillisia hiemivivida IC154 (type strain).</title>
        <authorList>
            <person name="Bowman J.P."/>
        </authorList>
    </citation>
    <scope>NUCLEOTIDE SEQUENCE [LARGE SCALE GENOMIC DNA]</scope>
    <source>
        <strain evidence="1 2">IC154</strain>
    </source>
</reference>
<organism evidence="1 2">
    <name type="scientific">Gillisia hiemivivida</name>
    <dbReference type="NCBI Taxonomy" id="291190"/>
    <lineage>
        <taxon>Bacteria</taxon>
        <taxon>Pseudomonadati</taxon>
        <taxon>Bacteroidota</taxon>
        <taxon>Flavobacteriia</taxon>
        <taxon>Flavobacteriales</taxon>
        <taxon>Flavobacteriaceae</taxon>
        <taxon>Gillisia</taxon>
    </lineage>
</organism>
<dbReference type="EMBL" id="VORY01000018">
    <property type="protein sequence ID" value="TXD92711.1"/>
    <property type="molecule type" value="Genomic_DNA"/>
</dbReference>
<dbReference type="OrthoDB" id="1139121at2"/>
<gene>
    <name evidence="1" type="ORF">ES724_13110</name>
</gene>
<evidence type="ECO:0000313" key="1">
    <source>
        <dbReference type="EMBL" id="TXD92711.1"/>
    </source>
</evidence>
<dbReference type="RefSeq" id="WP_146933623.1">
    <property type="nucleotide sequence ID" value="NZ_CBCSHZ010000021.1"/>
</dbReference>
<name>A0A5C6ZQC7_9FLAO</name>
<dbReference type="AlphaFoldDB" id="A0A5C6ZQC7"/>
<dbReference type="Proteomes" id="UP000321367">
    <property type="component" value="Unassembled WGS sequence"/>
</dbReference>
<accession>A0A5C6ZQC7</accession>
<proteinExistence type="predicted"/>
<sequence>MRCISELEFVNDEIQFLSDLIKEFTLELISGENFQENRDIINDLSAYKKALKLLLKEIEIHKNSLQTLVDDIDIPDEEDEYLIDHNKLMSEAIAFNLKVRKLKTKIFDLIKGIIKVGKQKRLLK</sequence>
<evidence type="ECO:0000313" key="2">
    <source>
        <dbReference type="Proteomes" id="UP000321367"/>
    </source>
</evidence>
<protein>
    <submittedName>
        <fullName evidence="1">Uncharacterized protein</fullName>
    </submittedName>
</protein>
<comment type="caution">
    <text evidence="1">The sequence shown here is derived from an EMBL/GenBank/DDBJ whole genome shotgun (WGS) entry which is preliminary data.</text>
</comment>
<keyword evidence="2" id="KW-1185">Reference proteome</keyword>